<sequence length="107" mass="11699">MLALTAFVLVAMTMLLSSLFTGIASFTMTDYLYAQFGGAGFEVLSWAQTLFPPLIYGVALILGFVATRRNRPTRWRSLGFIAVGAAGFAILTEVLSRLGWVFVGTFY</sequence>
<proteinExistence type="predicted"/>
<dbReference type="EMBL" id="JBHTLY010000005">
    <property type="protein sequence ID" value="MFD1202474.1"/>
    <property type="molecule type" value="Genomic_DNA"/>
</dbReference>
<organism evidence="2 3">
    <name type="scientific">Leucobacter albus</name>
    <dbReference type="NCBI Taxonomy" id="272210"/>
    <lineage>
        <taxon>Bacteria</taxon>
        <taxon>Bacillati</taxon>
        <taxon>Actinomycetota</taxon>
        <taxon>Actinomycetes</taxon>
        <taxon>Micrococcales</taxon>
        <taxon>Microbacteriaceae</taxon>
        <taxon>Leucobacter</taxon>
    </lineage>
</organism>
<gene>
    <name evidence="2" type="ORF">ACFQ3U_11275</name>
</gene>
<feature type="transmembrane region" description="Helical" evidence="1">
    <location>
        <begin position="78"/>
        <end position="103"/>
    </location>
</feature>
<evidence type="ECO:0000313" key="3">
    <source>
        <dbReference type="Proteomes" id="UP001597181"/>
    </source>
</evidence>
<comment type="caution">
    <text evidence="2">The sequence shown here is derived from an EMBL/GenBank/DDBJ whole genome shotgun (WGS) entry which is preliminary data.</text>
</comment>
<keyword evidence="1" id="KW-0812">Transmembrane</keyword>
<keyword evidence="1" id="KW-1133">Transmembrane helix</keyword>
<dbReference type="RefSeq" id="WP_343960442.1">
    <property type="nucleotide sequence ID" value="NZ_BAAAKZ010000008.1"/>
</dbReference>
<keyword evidence="3" id="KW-1185">Reference proteome</keyword>
<evidence type="ECO:0000256" key="1">
    <source>
        <dbReference type="SAM" id="Phobius"/>
    </source>
</evidence>
<name>A0ABW3TS52_9MICO</name>
<reference evidence="3" key="1">
    <citation type="journal article" date="2019" name="Int. J. Syst. Evol. Microbiol.">
        <title>The Global Catalogue of Microorganisms (GCM) 10K type strain sequencing project: providing services to taxonomists for standard genome sequencing and annotation.</title>
        <authorList>
            <consortium name="The Broad Institute Genomics Platform"/>
            <consortium name="The Broad Institute Genome Sequencing Center for Infectious Disease"/>
            <person name="Wu L."/>
            <person name="Ma J."/>
        </authorList>
    </citation>
    <scope>NUCLEOTIDE SEQUENCE [LARGE SCALE GENOMIC DNA]</scope>
    <source>
        <strain evidence="3">CCUG 50213</strain>
    </source>
</reference>
<evidence type="ECO:0000313" key="2">
    <source>
        <dbReference type="EMBL" id="MFD1202474.1"/>
    </source>
</evidence>
<feature type="transmembrane region" description="Helical" evidence="1">
    <location>
        <begin position="49"/>
        <end position="66"/>
    </location>
</feature>
<keyword evidence="1" id="KW-0472">Membrane</keyword>
<dbReference type="Proteomes" id="UP001597181">
    <property type="component" value="Unassembled WGS sequence"/>
</dbReference>
<accession>A0ABW3TS52</accession>
<protein>
    <submittedName>
        <fullName evidence="2">Uncharacterized protein</fullName>
    </submittedName>
</protein>